<name>A0A2J8A4L7_9CHLO</name>
<organism evidence="2 3">
    <name type="scientific">Tetrabaena socialis</name>
    <dbReference type="NCBI Taxonomy" id="47790"/>
    <lineage>
        <taxon>Eukaryota</taxon>
        <taxon>Viridiplantae</taxon>
        <taxon>Chlorophyta</taxon>
        <taxon>core chlorophytes</taxon>
        <taxon>Chlorophyceae</taxon>
        <taxon>CS clade</taxon>
        <taxon>Chlamydomonadales</taxon>
        <taxon>Tetrabaenaceae</taxon>
        <taxon>Tetrabaena</taxon>
    </lineage>
</organism>
<dbReference type="EMBL" id="PGGS01000179">
    <property type="protein sequence ID" value="PNH07456.1"/>
    <property type="molecule type" value="Genomic_DNA"/>
</dbReference>
<protein>
    <submittedName>
        <fullName evidence="2">Uncharacterized protein</fullName>
    </submittedName>
</protein>
<proteinExistence type="predicted"/>
<sequence length="68" mass="6877">ASTTSRSPPCSRTGCRTASANSAAASIPWSSLTATAAPAAPCCSATATAAPSRSRSWRRCWRSGSTTN</sequence>
<feature type="region of interest" description="Disordered" evidence="1">
    <location>
        <begin position="49"/>
        <end position="68"/>
    </location>
</feature>
<comment type="caution">
    <text evidence="2">The sequence shown here is derived from an EMBL/GenBank/DDBJ whole genome shotgun (WGS) entry which is preliminary data.</text>
</comment>
<feature type="non-terminal residue" evidence="2">
    <location>
        <position position="68"/>
    </location>
</feature>
<feature type="non-terminal residue" evidence="2">
    <location>
        <position position="1"/>
    </location>
</feature>
<dbReference type="AlphaFoldDB" id="A0A2J8A4L7"/>
<reference evidence="2 3" key="1">
    <citation type="journal article" date="2017" name="Mol. Biol. Evol.">
        <title>The 4-celled Tetrabaena socialis nuclear genome reveals the essential components for genetic control of cell number at the origin of multicellularity in the volvocine lineage.</title>
        <authorList>
            <person name="Featherston J."/>
            <person name="Arakaki Y."/>
            <person name="Hanschen E.R."/>
            <person name="Ferris P.J."/>
            <person name="Michod R.E."/>
            <person name="Olson B.J.S.C."/>
            <person name="Nozaki H."/>
            <person name="Durand P.M."/>
        </authorList>
    </citation>
    <scope>NUCLEOTIDE SEQUENCE [LARGE SCALE GENOMIC DNA]</scope>
    <source>
        <strain evidence="2 3">NIES-571</strain>
    </source>
</reference>
<accession>A0A2J8A4L7</accession>
<evidence type="ECO:0000313" key="2">
    <source>
        <dbReference type="EMBL" id="PNH07456.1"/>
    </source>
</evidence>
<gene>
    <name evidence="2" type="ORF">TSOC_006099</name>
</gene>
<dbReference type="Proteomes" id="UP000236333">
    <property type="component" value="Unassembled WGS sequence"/>
</dbReference>
<feature type="compositionally biased region" description="Low complexity" evidence="1">
    <location>
        <begin position="1"/>
        <end position="13"/>
    </location>
</feature>
<evidence type="ECO:0000256" key="1">
    <source>
        <dbReference type="SAM" id="MobiDB-lite"/>
    </source>
</evidence>
<evidence type="ECO:0000313" key="3">
    <source>
        <dbReference type="Proteomes" id="UP000236333"/>
    </source>
</evidence>
<keyword evidence="3" id="KW-1185">Reference proteome</keyword>
<feature type="region of interest" description="Disordered" evidence="1">
    <location>
        <begin position="1"/>
        <end position="20"/>
    </location>
</feature>